<dbReference type="Proteomes" id="UP000178379">
    <property type="component" value="Unassembled WGS sequence"/>
</dbReference>
<gene>
    <name evidence="1" type="ORF">A2140_06760</name>
</gene>
<evidence type="ECO:0000313" key="1">
    <source>
        <dbReference type="EMBL" id="OGI39590.1"/>
    </source>
</evidence>
<evidence type="ECO:0000313" key="2">
    <source>
        <dbReference type="Proteomes" id="UP000178379"/>
    </source>
</evidence>
<dbReference type="AlphaFoldDB" id="A0A1F6T350"/>
<organism evidence="1 2">
    <name type="scientific">Candidatus Muproteobacteria bacterium RBG_16_62_13</name>
    <dbReference type="NCBI Taxonomy" id="1817756"/>
    <lineage>
        <taxon>Bacteria</taxon>
        <taxon>Pseudomonadati</taxon>
        <taxon>Pseudomonadota</taxon>
        <taxon>Candidatus Muproteobacteria</taxon>
    </lineage>
</organism>
<protein>
    <submittedName>
        <fullName evidence="1">Uncharacterized protein</fullName>
    </submittedName>
</protein>
<reference evidence="1 2" key="1">
    <citation type="journal article" date="2016" name="Nat. Commun.">
        <title>Thousands of microbial genomes shed light on interconnected biogeochemical processes in an aquifer system.</title>
        <authorList>
            <person name="Anantharaman K."/>
            <person name="Brown C.T."/>
            <person name="Hug L.A."/>
            <person name="Sharon I."/>
            <person name="Castelle C.J."/>
            <person name="Probst A.J."/>
            <person name="Thomas B.C."/>
            <person name="Singh A."/>
            <person name="Wilkins M.J."/>
            <person name="Karaoz U."/>
            <person name="Brodie E.L."/>
            <person name="Williams K.H."/>
            <person name="Hubbard S.S."/>
            <person name="Banfield J.F."/>
        </authorList>
    </citation>
    <scope>NUCLEOTIDE SEQUENCE [LARGE SCALE GENOMIC DNA]</scope>
</reference>
<dbReference type="STRING" id="1817756.A2140_06760"/>
<accession>A0A1F6T350</accession>
<proteinExistence type="predicted"/>
<dbReference type="EMBL" id="MFSQ01000094">
    <property type="protein sequence ID" value="OGI39590.1"/>
    <property type="molecule type" value="Genomic_DNA"/>
</dbReference>
<sequence>MGQDGSVVHIWADGGGDFQVGLFAQQGDADGVGAGADIQYPLAALDLDGRQETVAKPVPQAETRDVVRAVVIPGDVGKYVIQFLGPDLFELVLTHIFAH</sequence>
<comment type="caution">
    <text evidence="1">The sequence shown here is derived from an EMBL/GenBank/DDBJ whole genome shotgun (WGS) entry which is preliminary data.</text>
</comment>
<name>A0A1F6T350_9PROT</name>